<proteinExistence type="predicted"/>
<dbReference type="AlphaFoldDB" id="A0A7X0VV64"/>
<dbReference type="PROSITE" id="PS51257">
    <property type="entry name" value="PROKAR_LIPOPROTEIN"/>
    <property type="match status" value="1"/>
</dbReference>
<comment type="caution">
    <text evidence="3">The sequence shown here is derived from an EMBL/GenBank/DDBJ whole genome shotgun (WGS) entry which is preliminary data.</text>
</comment>
<evidence type="ECO:0000313" key="3">
    <source>
        <dbReference type="EMBL" id="MBB6731095.1"/>
    </source>
</evidence>
<feature type="compositionally biased region" description="Basic and acidic residues" evidence="1">
    <location>
        <begin position="65"/>
        <end position="74"/>
    </location>
</feature>
<organism evidence="3 4">
    <name type="scientific">Cohnella zeiphila</name>
    <dbReference type="NCBI Taxonomy" id="2761120"/>
    <lineage>
        <taxon>Bacteria</taxon>
        <taxon>Bacillati</taxon>
        <taxon>Bacillota</taxon>
        <taxon>Bacilli</taxon>
        <taxon>Bacillales</taxon>
        <taxon>Paenibacillaceae</taxon>
        <taxon>Cohnella</taxon>
    </lineage>
</organism>
<accession>A0A7X0VV64</accession>
<feature type="chain" id="PRO_5038931814" description="Lipoprotein" evidence="2">
    <location>
        <begin position="26"/>
        <end position="223"/>
    </location>
</feature>
<feature type="region of interest" description="Disordered" evidence="1">
    <location>
        <begin position="29"/>
        <end position="87"/>
    </location>
</feature>
<keyword evidence="4" id="KW-1185">Reference proteome</keyword>
<evidence type="ECO:0000313" key="4">
    <source>
        <dbReference type="Proteomes" id="UP000564644"/>
    </source>
</evidence>
<evidence type="ECO:0000256" key="2">
    <source>
        <dbReference type="SAM" id="SignalP"/>
    </source>
</evidence>
<name>A0A7X0VV64_9BACL</name>
<evidence type="ECO:0000256" key="1">
    <source>
        <dbReference type="SAM" id="MobiDB-lite"/>
    </source>
</evidence>
<evidence type="ECO:0008006" key="5">
    <source>
        <dbReference type="Google" id="ProtNLM"/>
    </source>
</evidence>
<gene>
    <name evidence="3" type="ORF">H7C18_09275</name>
</gene>
<sequence length="223" mass="23492">MNGLARRRKKSIWAVLTAAALLLSACGREDGGEGMPSASGFAASPGSTESAAPAASETAPAADSFELKADRTEPPPEGAKLEPMGEDNPLYIAPGRLDASIRIGFRLDKRGDFLIAEGSGTLTVGKRDIPFTLDQTSVMRTASLSGDRELVFGALQADTKTEPASFAFRMRFVPETKELELRLSNGKELIVFGSSDTLAANEEKVEEAEAAYRPVPGASPASS</sequence>
<dbReference type="Proteomes" id="UP000564644">
    <property type="component" value="Unassembled WGS sequence"/>
</dbReference>
<reference evidence="3 4" key="1">
    <citation type="submission" date="2020-08" db="EMBL/GenBank/DDBJ databases">
        <title>Cohnella phylogeny.</title>
        <authorList>
            <person name="Dunlap C."/>
        </authorList>
    </citation>
    <scope>NUCLEOTIDE SEQUENCE [LARGE SCALE GENOMIC DNA]</scope>
    <source>
        <strain evidence="3 4">CBP 2801</strain>
    </source>
</reference>
<keyword evidence="2" id="KW-0732">Signal</keyword>
<feature type="signal peptide" evidence="2">
    <location>
        <begin position="1"/>
        <end position="25"/>
    </location>
</feature>
<dbReference type="EMBL" id="JACJVO010000009">
    <property type="protein sequence ID" value="MBB6731095.1"/>
    <property type="molecule type" value="Genomic_DNA"/>
</dbReference>
<feature type="compositionally biased region" description="Low complexity" evidence="1">
    <location>
        <begin position="36"/>
        <end position="62"/>
    </location>
</feature>
<protein>
    <recommendedName>
        <fullName evidence="5">Lipoprotein</fullName>
    </recommendedName>
</protein>